<dbReference type="PANTHER" id="PTHR43700">
    <property type="entry name" value="PHOSPHORIBOSYLAMINOIMIDAZOLE-SUCCINOCARBOXAMIDE SYNTHASE"/>
    <property type="match status" value="1"/>
</dbReference>
<dbReference type="InterPro" id="IPR018236">
    <property type="entry name" value="SAICAR_synthetase_CS"/>
</dbReference>
<keyword evidence="10" id="KW-1185">Reference proteome</keyword>
<evidence type="ECO:0000313" key="10">
    <source>
        <dbReference type="Proteomes" id="UP000604825"/>
    </source>
</evidence>
<gene>
    <name evidence="9" type="ORF">NCGR_LOCUS26116</name>
</gene>
<dbReference type="AlphaFoldDB" id="A0A811PE79"/>
<keyword evidence="3" id="KW-0436">Ligase</keyword>
<accession>A0A811PE79</accession>
<name>A0A811PE79_9POAL</name>
<reference evidence="9" key="1">
    <citation type="submission" date="2020-10" db="EMBL/GenBank/DDBJ databases">
        <authorList>
            <person name="Han B."/>
            <person name="Lu T."/>
            <person name="Zhao Q."/>
            <person name="Huang X."/>
            <person name="Zhao Y."/>
        </authorList>
    </citation>
    <scope>NUCLEOTIDE SEQUENCE</scope>
</reference>
<comment type="pathway">
    <text evidence="1">Purine metabolism; IMP biosynthesis via de novo pathway; 5-amino-1-(5-phospho-D-ribosyl)imidazole-4-carboxamide from 5-amino-1-(5-phospho-D-ribosyl)imidazole-4-carboxylate: step 1/2.</text>
</comment>
<dbReference type="EMBL" id="CAJGYO010000006">
    <property type="protein sequence ID" value="CAD6239082.1"/>
    <property type="molecule type" value="Genomic_DNA"/>
</dbReference>
<dbReference type="GO" id="GO:0006189">
    <property type="term" value="P:'de novo' IMP biosynthetic process"/>
    <property type="evidence" value="ECO:0007669"/>
    <property type="project" value="UniProtKB-UniPathway"/>
</dbReference>
<dbReference type="GO" id="GO:0004639">
    <property type="term" value="F:phosphoribosylaminoimidazolesuccinocarboxamide synthase activity"/>
    <property type="evidence" value="ECO:0007669"/>
    <property type="project" value="UniProtKB-EC"/>
</dbReference>
<evidence type="ECO:0000256" key="3">
    <source>
        <dbReference type="ARBA" id="ARBA00022598"/>
    </source>
</evidence>
<evidence type="ECO:0000259" key="8">
    <source>
        <dbReference type="Pfam" id="PF01259"/>
    </source>
</evidence>
<proteinExistence type="predicted"/>
<keyword evidence="4" id="KW-0547">Nucleotide-binding</keyword>
<evidence type="ECO:0000256" key="6">
    <source>
        <dbReference type="ARBA" id="ARBA00022840"/>
    </source>
</evidence>
<evidence type="ECO:0000256" key="7">
    <source>
        <dbReference type="ARBA" id="ARBA00030409"/>
    </source>
</evidence>
<feature type="domain" description="SAICAR synthetase/ADE2 N-terminal" evidence="8">
    <location>
        <begin position="47"/>
        <end position="156"/>
    </location>
</feature>
<dbReference type="OrthoDB" id="970921at2759"/>
<dbReference type="InterPro" id="IPR028923">
    <property type="entry name" value="SAICAR_synt/ADE2_N"/>
</dbReference>
<keyword evidence="5" id="KW-0658">Purine biosynthesis</keyword>
<dbReference type="Pfam" id="PF01259">
    <property type="entry name" value="SAICAR_synt"/>
    <property type="match status" value="1"/>
</dbReference>
<dbReference type="SUPFAM" id="SSF56104">
    <property type="entry name" value="SAICAR synthase-like"/>
    <property type="match status" value="1"/>
</dbReference>
<dbReference type="GO" id="GO:0009570">
    <property type="term" value="C:chloroplast stroma"/>
    <property type="evidence" value="ECO:0007669"/>
    <property type="project" value="TreeGrafter"/>
</dbReference>
<keyword evidence="6" id="KW-0067">ATP-binding</keyword>
<dbReference type="UniPathway" id="UPA00074">
    <property type="reaction ID" value="UER00131"/>
</dbReference>
<evidence type="ECO:0000313" key="9">
    <source>
        <dbReference type="EMBL" id="CAD6239082.1"/>
    </source>
</evidence>
<organism evidence="9 10">
    <name type="scientific">Miscanthus lutarioriparius</name>
    <dbReference type="NCBI Taxonomy" id="422564"/>
    <lineage>
        <taxon>Eukaryota</taxon>
        <taxon>Viridiplantae</taxon>
        <taxon>Streptophyta</taxon>
        <taxon>Embryophyta</taxon>
        <taxon>Tracheophyta</taxon>
        <taxon>Spermatophyta</taxon>
        <taxon>Magnoliopsida</taxon>
        <taxon>Liliopsida</taxon>
        <taxon>Poales</taxon>
        <taxon>Poaceae</taxon>
        <taxon>PACMAD clade</taxon>
        <taxon>Panicoideae</taxon>
        <taxon>Andropogonodae</taxon>
        <taxon>Andropogoneae</taxon>
        <taxon>Saccharinae</taxon>
        <taxon>Miscanthus</taxon>
    </lineage>
</organism>
<dbReference type="PROSITE" id="PS01057">
    <property type="entry name" value="SAICAR_SYNTHETASE_1"/>
    <property type="match status" value="1"/>
</dbReference>
<evidence type="ECO:0000256" key="1">
    <source>
        <dbReference type="ARBA" id="ARBA00004672"/>
    </source>
</evidence>
<dbReference type="Proteomes" id="UP000604825">
    <property type="component" value="Unassembled WGS sequence"/>
</dbReference>
<evidence type="ECO:0000256" key="4">
    <source>
        <dbReference type="ARBA" id="ARBA00022741"/>
    </source>
</evidence>
<dbReference type="EC" id="6.3.2.6" evidence="2"/>
<dbReference type="GO" id="GO:0005524">
    <property type="term" value="F:ATP binding"/>
    <property type="evidence" value="ECO:0007669"/>
    <property type="project" value="UniProtKB-KW"/>
</dbReference>
<sequence length="165" mass="18081">MGSRSPPRHSQSQSTSPLLPLSSATFWRGMAASTCCSTSVRCTGLLVLNETRLWWFNQTRHITPNAVVSSPDKNVTIAKRCTVFPVEFVVRGFVTGSTDTSLWTVYNKGVRNYCGNALPDGMVKNQKLSANILTPTTKAADHDVPVTPDEVSHAFNIFPLVILEL</sequence>
<evidence type="ECO:0000256" key="5">
    <source>
        <dbReference type="ARBA" id="ARBA00022755"/>
    </source>
</evidence>
<dbReference type="PANTHER" id="PTHR43700:SF1">
    <property type="entry name" value="PHOSPHORIBOSYLAMINOIMIDAZOLE-SUCCINOCARBOXAMIDE SYNTHASE"/>
    <property type="match status" value="1"/>
</dbReference>
<dbReference type="Gene3D" id="3.30.470.20">
    <property type="entry name" value="ATP-grasp fold, B domain"/>
    <property type="match status" value="1"/>
</dbReference>
<evidence type="ECO:0000256" key="2">
    <source>
        <dbReference type="ARBA" id="ARBA00012217"/>
    </source>
</evidence>
<protein>
    <recommendedName>
        <fullName evidence="2">phosphoribosylaminoimidazolesuccinocarboxamide synthase</fullName>
        <ecNumber evidence="2">6.3.2.6</ecNumber>
    </recommendedName>
    <alternativeName>
        <fullName evidence="7">SAICAR synthetase</fullName>
    </alternativeName>
</protein>
<comment type="caution">
    <text evidence="9">The sequence shown here is derived from an EMBL/GenBank/DDBJ whole genome shotgun (WGS) entry which is preliminary data.</text>
</comment>